<dbReference type="Gene3D" id="3.90.550.10">
    <property type="entry name" value="Spore Coat Polysaccharide Biosynthesis Protein SpsA, Chain A"/>
    <property type="match status" value="1"/>
</dbReference>
<gene>
    <name evidence="3" type="ORF">DC432_00435</name>
</gene>
<feature type="region of interest" description="Disordered" evidence="1">
    <location>
        <begin position="1"/>
        <end position="80"/>
    </location>
</feature>
<feature type="region of interest" description="Disordered" evidence="1">
    <location>
        <begin position="100"/>
        <end position="140"/>
    </location>
</feature>
<reference evidence="3 4" key="1">
    <citation type="submission" date="2018-04" db="EMBL/GenBank/DDBJ databases">
        <authorList>
            <person name="Go L.Y."/>
            <person name="Mitchell J.A."/>
        </authorList>
    </citation>
    <scope>NUCLEOTIDE SEQUENCE [LARGE SCALE GENOMIC DNA]</scope>
    <source>
        <strain evidence="3 4">TPD7010</strain>
    </source>
</reference>
<comment type="caution">
    <text evidence="3">The sequence shown here is derived from an EMBL/GenBank/DDBJ whole genome shotgun (WGS) entry which is preliminary data.</text>
</comment>
<evidence type="ECO:0000256" key="1">
    <source>
        <dbReference type="SAM" id="MobiDB-lite"/>
    </source>
</evidence>
<name>A0A2T7WXN4_MICTE</name>
<dbReference type="Pfam" id="PF00535">
    <property type="entry name" value="Glycos_transf_2"/>
    <property type="match status" value="1"/>
</dbReference>
<dbReference type="PANTHER" id="PTHR22916:SF3">
    <property type="entry name" value="UDP-GLCNAC:BETAGAL BETA-1,3-N-ACETYLGLUCOSAMINYLTRANSFERASE-LIKE PROTEIN 1"/>
    <property type="match status" value="1"/>
</dbReference>
<dbReference type="GO" id="GO:0016758">
    <property type="term" value="F:hexosyltransferase activity"/>
    <property type="evidence" value="ECO:0007669"/>
    <property type="project" value="UniProtKB-ARBA"/>
</dbReference>
<organism evidence="3 4">
    <name type="scientific">Microbacterium testaceum</name>
    <name type="common">Aureobacterium testaceum</name>
    <name type="synonym">Brevibacterium testaceum</name>
    <dbReference type="NCBI Taxonomy" id="2033"/>
    <lineage>
        <taxon>Bacteria</taxon>
        <taxon>Bacillati</taxon>
        <taxon>Actinomycetota</taxon>
        <taxon>Actinomycetes</taxon>
        <taxon>Micrococcales</taxon>
        <taxon>Microbacteriaceae</taxon>
        <taxon>Microbacterium</taxon>
    </lineage>
</organism>
<dbReference type="SUPFAM" id="SSF53448">
    <property type="entry name" value="Nucleotide-diphospho-sugar transferases"/>
    <property type="match status" value="1"/>
</dbReference>
<accession>A0A2T7WXN4</accession>
<dbReference type="Proteomes" id="UP000244649">
    <property type="component" value="Unassembled WGS sequence"/>
</dbReference>
<feature type="compositionally biased region" description="Polar residues" evidence="1">
    <location>
        <begin position="126"/>
        <end position="140"/>
    </location>
</feature>
<evidence type="ECO:0000313" key="4">
    <source>
        <dbReference type="Proteomes" id="UP000244649"/>
    </source>
</evidence>
<dbReference type="AlphaFoldDB" id="A0A2T7WXN4"/>
<dbReference type="PANTHER" id="PTHR22916">
    <property type="entry name" value="GLYCOSYLTRANSFERASE"/>
    <property type="match status" value="1"/>
</dbReference>
<feature type="compositionally biased region" description="Low complexity" evidence="1">
    <location>
        <begin position="19"/>
        <end position="43"/>
    </location>
</feature>
<dbReference type="CDD" id="cd00761">
    <property type="entry name" value="Glyco_tranf_GTA_type"/>
    <property type="match status" value="1"/>
</dbReference>
<dbReference type="InterPro" id="IPR001173">
    <property type="entry name" value="Glyco_trans_2-like"/>
</dbReference>
<feature type="domain" description="Glycosyltransferase 2-like" evidence="2">
    <location>
        <begin position="255"/>
        <end position="362"/>
    </location>
</feature>
<proteinExistence type="predicted"/>
<dbReference type="EMBL" id="QDFT01000001">
    <property type="protein sequence ID" value="PVE79756.1"/>
    <property type="molecule type" value="Genomic_DNA"/>
</dbReference>
<evidence type="ECO:0000259" key="2">
    <source>
        <dbReference type="Pfam" id="PF00535"/>
    </source>
</evidence>
<dbReference type="InterPro" id="IPR029044">
    <property type="entry name" value="Nucleotide-diphossugar_trans"/>
</dbReference>
<evidence type="ECO:0000313" key="3">
    <source>
        <dbReference type="EMBL" id="PVE79756.1"/>
    </source>
</evidence>
<feature type="compositionally biased region" description="Low complexity" evidence="1">
    <location>
        <begin position="52"/>
        <end position="74"/>
    </location>
</feature>
<protein>
    <recommendedName>
        <fullName evidence="2">Glycosyltransferase 2-like domain-containing protein</fullName>
    </recommendedName>
</protein>
<sequence length="562" mass="62066">MPGWPRTPSNPSCVHCAATSGSSRRGRSPSITPRTTSPGPATRAGRRPPARSPRGNSSNAWAASTPRRSSSTATMWTTPGACGSRDFVSSSSPLRPCSTTSAFWSTRHGPPRRPNATTPPKRRSCSPGSTPIPSASSSCWRCSAPATSSSSSERGAHSIPDAQRGICRALSTLSTPWPDSSEITMHSTASDRTNRVERIPAARADSLTALFHHIEEQPASSRGAHRLTDLLTVELSQAGATRTCFLTVVLRTQGRRPETLKDSLLCLAGQTSEDFEVLVMCHHTDPAEQQIVEELVAAQPASFRERIRVVRVGGGRRARPLNEAIELSRGRYLSFYDDDDLVFGNWVETFAKIAEREPGKLVRSVVASQKAHHESWAGGKDGFRHTSWPRAEYPATFDQFAHLRMNFSPFMGWAFPVQLFTVLGLRFDEELYVCEDWDMILRGSLLLGVADAGEMTAIYRRWEGRESSYTAHDQTQWQASQLRVSAKIDEHIVLGRGGTVAEIVSLLNDRDELRRVRGDLDALLRSRGFRYAAPIRFAMRVADFGRRKTQGLRARVANRSRP</sequence>